<dbReference type="EMBL" id="CP121194">
    <property type="protein sequence ID" value="XBH10715.1"/>
    <property type="molecule type" value="Genomic_DNA"/>
</dbReference>
<accession>A0AAU7D0R4</accession>
<proteinExistence type="predicted"/>
<dbReference type="RefSeq" id="WP_348268206.1">
    <property type="nucleotide sequence ID" value="NZ_CP121194.1"/>
</dbReference>
<feature type="region of interest" description="Disordered" evidence="1">
    <location>
        <begin position="255"/>
        <end position="298"/>
    </location>
</feature>
<sequence>MKRQLVFLFAVLCGVAQAQQPIGNVAVQDAMVAGDLTVNNGRAVLVANTTVTAKDRTADVTLNRGGSIHVCATSGLHITSGKSATGPAPLMLSLDRGAIEVQMAATTSDVIMTPDLRFGIASNGPLDLRLRVTSNGDTCVENRGANAPILTGADQFGESSYDLRPGQHVLFEHGSLKEVVDNESSPCGCPPAPTAPGISLADAALAAGSPKQSAEAEHPFPAAISNGLAPVPSAPQAPPGVVHAQVATTLTYDANGEATDNTSSASTPGNSTAAVPAPAPPPVVQPRTAEPRHPSDVGHWIGHFFKRLFGRG</sequence>
<reference evidence="3" key="1">
    <citation type="submission" date="2023-03" db="EMBL/GenBank/DDBJ databases">
        <title>Edaphobacter sp.</title>
        <authorList>
            <person name="Huber K.J."/>
            <person name="Papendorf J."/>
            <person name="Pilke C."/>
            <person name="Bunk B."/>
            <person name="Sproeer C."/>
            <person name="Pester M."/>
        </authorList>
    </citation>
    <scope>NUCLEOTIDE SEQUENCE</scope>
    <source>
        <strain evidence="3">DSM 109919</strain>
    </source>
</reference>
<feature type="compositionally biased region" description="Polar residues" evidence="1">
    <location>
        <begin position="255"/>
        <end position="272"/>
    </location>
</feature>
<name>A0AAU7D0R4_9BACT</name>
<evidence type="ECO:0000256" key="1">
    <source>
        <dbReference type="SAM" id="MobiDB-lite"/>
    </source>
</evidence>
<organism evidence="3">
    <name type="scientific">Edaphobacter paludis</name>
    <dbReference type="NCBI Taxonomy" id="3035702"/>
    <lineage>
        <taxon>Bacteria</taxon>
        <taxon>Pseudomonadati</taxon>
        <taxon>Acidobacteriota</taxon>
        <taxon>Terriglobia</taxon>
        <taxon>Terriglobales</taxon>
        <taxon>Acidobacteriaceae</taxon>
        <taxon>Edaphobacter</taxon>
    </lineage>
</organism>
<feature type="signal peptide" evidence="2">
    <location>
        <begin position="1"/>
        <end position="18"/>
    </location>
</feature>
<gene>
    <name evidence="3" type="ORF">P4G45_03030</name>
</gene>
<protein>
    <submittedName>
        <fullName evidence="3">Nuclease</fullName>
    </submittedName>
</protein>
<feature type="chain" id="PRO_5043873664" evidence="2">
    <location>
        <begin position="19"/>
        <end position="312"/>
    </location>
</feature>
<dbReference type="KEGG" id="epl:P4G45_03030"/>
<keyword evidence="2" id="KW-0732">Signal</keyword>
<evidence type="ECO:0000313" key="3">
    <source>
        <dbReference type="EMBL" id="XBH10715.1"/>
    </source>
</evidence>
<evidence type="ECO:0000256" key="2">
    <source>
        <dbReference type="SAM" id="SignalP"/>
    </source>
</evidence>
<dbReference type="AlphaFoldDB" id="A0AAU7D0R4"/>